<dbReference type="InterPro" id="IPR029400">
    <property type="entry name" value="TINF2_N"/>
</dbReference>
<feature type="compositionally biased region" description="Polar residues" evidence="1">
    <location>
        <begin position="258"/>
        <end position="278"/>
    </location>
</feature>
<evidence type="ECO:0000313" key="3">
    <source>
        <dbReference type="EMBL" id="KAI7792159.1"/>
    </source>
</evidence>
<dbReference type="CDD" id="cd11657">
    <property type="entry name" value="TIN2_N"/>
    <property type="match status" value="1"/>
</dbReference>
<evidence type="ECO:0000256" key="1">
    <source>
        <dbReference type="SAM" id="MobiDB-lite"/>
    </source>
</evidence>
<feature type="compositionally biased region" description="Basic residues" evidence="1">
    <location>
        <begin position="337"/>
        <end position="348"/>
    </location>
</feature>
<comment type="caution">
    <text evidence="3">The sequence shown here is derived from an EMBL/GenBank/DDBJ whole genome shotgun (WGS) entry which is preliminary data.</text>
</comment>
<proteinExistence type="predicted"/>
<feature type="domain" description="Myb-like" evidence="2">
    <location>
        <begin position="658"/>
        <end position="722"/>
    </location>
</feature>
<dbReference type="Proteomes" id="UP001059041">
    <property type="component" value="Linkage Group LG24"/>
</dbReference>
<name>A0A9W7T9L6_TRIRA</name>
<organism evidence="3 4">
    <name type="scientific">Triplophysa rosa</name>
    <name type="common">Cave loach</name>
    <dbReference type="NCBI Taxonomy" id="992332"/>
    <lineage>
        <taxon>Eukaryota</taxon>
        <taxon>Metazoa</taxon>
        <taxon>Chordata</taxon>
        <taxon>Craniata</taxon>
        <taxon>Vertebrata</taxon>
        <taxon>Euteleostomi</taxon>
        <taxon>Actinopterygii</taxon>
        <taxon>Neopterygii</taxon>
        <taxon>Teleostei</taxon>
        <taxon>Ostariophysi</taxon>
        <taxon>Cypriniformes</taxon>
        <taxon>Nemacheilidae</taxon>
        <taxon>Triplophysa</taxon>
    </lineage>
</organism>
<dbReference type="FunFam" id="1.10.10.60:FF:000032">
    <property type="entry name" value="Zinc finger and SCAN domain-containing 20"/>
    <property type="match status" value="4"/>
</dbReference>
<feature type="region of interest" description="Disordered" evidence="1">
    <location>
        <begin position="246"/>
        <end position="350"/>
    </location>
</feature>
<feature type="domain" description="Myb-like" evidence="2">
    <location>
        <begin position="518"/>
        <end position="582"/>
    </location>
</feature>
<dbReference type="GO" id="GO:0042162">
    <property type="term" value="F:telomeric DNA binding"/>
    <property type="evidence" value="ECO:0007669"/>
    <property type="project" value="TreeGrafter"/>
</dbReference>
<feature type="region of interest" description="Disordered" evidence="1">
    <location>
        <begin position="475"/>
        <end position="503"/>
    </location>
</feature>
<dbReference type="SMART" id="SM00717">
    <property type="entry name" value="SANT"/>
    <property type="match status" value="6"/>
</dbReference>
<feature type="domain" description="Myb-like" evidence="2">
    <location>
        <begin position="914"/>
        <end position="978"/>
    </location>
</feature>
<feature type="domain" description="Myb-like" evidence="2">
    <location>
        <begin position="381"/>
        <end position="445"/>
    </location>
</feature>
<accession>A0A9W7T9L6</accession>
<dbReference type="GO" id="GO:0016233">
    <property type="term" value="P:telomere capping"/>
    <property type="evidence" value="ECO:0007669"/>
    <property type="project" value="InterPro"/>
</dbReference>
<dbReference type="Gene3D" id="1.10.10.60">
    <property type="entry name" value="Homeodomain-like"/>
    <property type="match status" value="6"/>
</dbReference>
<protein>
    <recommendedName>
        <fullName evidence="2">Myb-like domain-containing protein</fullName>
    </recommendedName>
</protein>
<dbReference type="InterPro" id="IPR044822">
    <property type="entry name" value="Myb_DNA-bind_4"/>
</dbReference>
<dbReference type="Pfam" id="PF14973">
    <property type="entry name" value="TINF2_N"/>
    <property type="match status" value="1"/>
</dbReference>
<gene>
    <name evidence="3" type="ORF">IRJ41_021959</name>
</gene>
<keyword evidence="4" id="KW-1185">Reference proteome</keyword>
<dbReference type="PANTHER" id="PTHR15512:SF2">
    <property type="match status" value="1"/>
</dbReference>
<feature type="non-terminal residue" evidence="3">
    <location>
        <position position="1159"/>
    </location>
</feature>
<feature type="region of interest" description="Disordered" evidence="1">
    <location>
        <begin position="1130"/>
        <end position="1159"/>
    </location>
</feature>
<evidence type="ECO:0000259" key="2">
    <source>
        <dbReference type="SMART" id="SM00717"/>
    </source>
</evidence>
<dbReference type="InterPro" id="IPR001005">
    <property type="entry name" value="SANT/Myb"/>
</dbReference>
<dbReference type="EMBL" id="JAFHDT010000024">
    <property type="protein sequence ID" value="KAI7792159.1"/>
    <property type="molecule type" value="Genomic_DNA"/>
</dbReference>
<dbReference type="InterPro" id="IPR039098">
    <property type="entry name" value="TINF2"/>
</dbReference>
<feature type="non-terminal residue" evidence="3">
    <location>
        <position position="1"/>
    </location>
</feature>
<dbReference type="PANTHER" id="PTHR15512">
    <property type="entry name" value="TERF1-INTERACTING NUCLEAR FACTOR 2"/>
    <property type="match status" value="1"/>
</dbReference>
<feature type="compositionally biased region" description="Polar residues" evidence="1">
    <location>
        <begin position="1131"/>
        <end position="1142"/>
    </location>
</feature>
<dbReference type="AlphaFoldDB" id="A0A9W7T9L6"/>
<dbReference type="GO" id="GO:0070187">
    <property type="term" value="C:shelterin complex"/>
    <property type="evidence" value="ECO:0007669"/>
    <property type="project" value="InterPro"/>
</dbReference>
<sequence>EAPWTKKTEDPLSLMRFTVPPLRLLSAAMWQVTEQRQVKHYGMLEEFVTMVTETVPELLNFRQRVQLILGLRARLLLELCRSEHQLDPEDLQSHLDRIRAPRVNNALIEVVDEDMEESEASFVDLAQTLISNPVEREHFFQNIFPVEYGPKFDKALHRLMKDFLIQLDRMMSVPDLSQMVSWFRAHPSLLEECIQSISIPKQMKNLLERQRANGHILENETLRSAHDNFIFSSLSLPPLVRVVIPSDHAESGDPSESGIDSQDDCPSSKTLSDPSTSDWKAEKWKIKTEADEQMERDVDEDDDQNLSVKSERGTRAHCKGKRKIYEDSPGEEMNQTRTKKPSVRSCKRKRDDNVEASGAFTFINHLGAYTEEASYQTSDASKVPWSDEETHGLIDIWGKDSVQRSLKDCARNRHIFNLISKKMYDTGFARTAEQCHTRIKRLKMTFRQCHENVKGGEKPEWKFYNQLEKIMCGKHSSTDQDDSINPTETIPEESSGQQEDEDTHDWEIQGHAGLEGTRNVLWTDLETQTLIKIWGEDRTQRELRGVLQNGHIFAMISKKMAAHGYIRTAEQCQSRIKRLKLCFKQCYENNLSSTEGKESVEFKFYKQMERILGNEESNHTQLPEMPISAEIKEEESTDIEYQEYKYQETAMNCMDDRKKVAWSDAETLILLQLWGDEQVQMNLQRCPHNGHIYAEISEKLNAYGYSRSAEQCQTRIKRLKISYRQCRDSIGLSEAERVELKFYDLMEDIFRKNFSSDASGASDQEPNNSSIKSAEFLSELSDPCSSSDQAASEPWSDSETDALIEVWAEDEMQEALRDSGHNVHVFADIAEKLNSHGFLKTPEQCRWKIKTLRKHFRVCYERKQCGEEQDDDKFYDKLERLLADEAFSVEIFDDQEDQDAESQWSSVAVVESGRKMPWSDRETQALLEIWGEGRVQHSLKSCLKNRHIYRYISRRMLAQGFNRTGEQCHSRVKRLKAQFYYDSREECKFYDQMEKIILKDGIGDEQAINELESLTDSDSESPALSKPLLGDGPKLAWGDSETRALISIWGNDQIQERLRCCVKRKPVFQQIAKAMAEKGYSRTDEQCRTRIKRLKASYRQCLDSPRNEGEQVEWKFFNQLKKIFDKYYPNSDETASNVTQDPETVGRKWSSRSTKAQNS</sequence>
<feature type="domain" description="Myb-like" evidence="2">
    <location>
        <begin position="1033"/>
        <end position="1097"/>
    </location>
</feature>
<feature type="compositionally biased region" description="Basic and acidic residues" evidence="1">
    <location>
        <begin position="279"/>
        <end position="296"/>
    </location>
</feature>
<reference evidence="3" key="1">
    <citation type="submission" date="2021-02" db="EMBL/GenBank/DDBJ databases">
        <title>Comparative genomics reveals that relaxation of natural selection precedes convergent phenotypic evolution of cavefish.</title>
        <authorList>
            <person name="Peng Z."/>
        </authorList>
    </citation>
    <scope>NUCLEOTIDE SEQUENCE</scope>
    <source>
        <tissue evidence="3">Muscle</tissue>
    </source>
</reference>
<dbReference type="GO" id="GO:1904356">
    <property type="term" value="P:regulation of telomere maintenance via telomere lengthening"/>
    <property type="evidence" value="ECO:0007669"/>
    <property type="project" value="TreeGrafter"/>
</dbReference>
<feature type="domain" description="Myb-like" evidence="2">
    <location>
        <begin position="791"/>
        <end position="855"/>
    </location>
</feature>
<dbReference type="Pfam" id="PF13837">
    <property type="entry name" value="Myb_DNA-bind_4"/>
    <property type="match status" value="6"/>
</dbReference>
<feature type="compositionally biased region" description="Polar residues" evidence="1">
    <location>
        <begin position="483"/>
        <end position="497"/>
    </location>
</feature>
<evidence type="ECO:0000313" key="4">
    <source>
        <dbReference type="Proteomes" id="UP001059041"/>
    </source>
</evidence>